<dbReference type="AlphaFoldDB" id="S8CMY3"/>
<feature type="non-terminal residue" evidence="1">
    <location>
        <position position="161"/>
    </location>
</feature>
<comment type="caution">
    <text evidence="1">The sequence shown here is derived from an EMBL/GenBank/DDBJ whole genome shotgun (WGS) entry which is preliminary data.</text>
</comment>
<keyword evidence="2" id="KW-1185">Reference proteome</keyword>
<reference evidence="1 2" key="1">
    <citation type="journal article" date="2013" name="BMC Genomics">
        <title>The miniature genome of a carnivorous plant Genlisea aurea contains a low number of genes and short non-coding sequences.</title>
        <authorList>
            <person name="Leushkin E.V."/>
            <person name="Sutormin R.A."/>
            <person name="Nabieva E.R."/>
            <person name="Penin A.A."/>
            <person name="Kondrashov A.S."/>
            <person name="Logacheva M.D."/>
        </authorList>
    </citation>
    <scope>NUCLEOTIDE SEQUENCE [LARGE SCALE GENOMIC DNA]</scope>
</reference>
<proteinExistence type="predicted"/>
<name>S8CMY3_9LAMI</name>
<evidence type="ECO:0000313" key="1">
    <source>
        <dbReference type="EMBL" id="EPS68085.1"/>
    </source>
</evidence>
<organism evidence="1 2">
    <name type="scientific">Genlisea aurea</name>
    <dbReference type="NCBI Taxonomy" id="192259"/>
    <lineage>
        <taxon>Eukaryota</taxon>
        <taxon>Viridiplantae</taxon>
        <taxon>Streptophyta</taxon>
        <taxon>Embryophyta</taxon>
        <taxon>Tracheophyta</taxon>
        <taxon>Spermatophyta</taxon>
        <taxon>Magnoliopsida</taxon>
        <taxon>eudicotyledons</taxon>
        <taxon>Gunneridae</taxon>
        <taxon>Pentapetalae</taxon>
        <taxon>asterids</taxon>
        <taxon>lamiids</taxon>
        <taxon>Lamiales</taxon>
        <taxon>Lentibulariaceae</taxon>
        <taxon>Genlisea</taxon>
    </lineage>
</organism>
<evidence type="ECO:0000313" key="2">
    <source>
        <dbReference type="Proteomes" id="UP000015453"/>
    </source>
</evidence>
<dbReference type="EMBL" id="AUSU01002793">
    <property type="protein sequence ID" value="EPS68085.1"/>
    <property type="molecule type" value="Genomic_DNA"/>
</dbReference>
<sequence>NLSRAAVAMAKMGFAAPNTHFGASSSFPHYLWLCRSRTHCYSFSTYSSRVFCRLPDDVPRSAKGHLSSTNGNADVVHLRQNSTYATFPDKETETLRLQEINIGYPHWKSSRYNENLNCRVRNDGNKVRDGMLHRGRIAEDWKRATEEFKKKKRSSNNVIGE</sequence>
<dbReference type="Proteomes" id="UP000015453">
    <property type="component" value="Unassembled WGS sequence"/>
</dbReference>
<accession>S8CMY3</accession>
<protein>
    <submittedName>
        <fullName evidence="1">Uncharacterized protein</fullName>
    </submittedName>
</protein>
<feature type="non-terminal residue" evidence="1">
    <location>
        <position position="1"/>
    </location>
</feature>
<gene>
    <name evidence="1" type="ORF">M569_06689</name>
</gene>